<sequence>MSDVSNLRSTINAFYQAQDQALENRKTSSEPGGDITRALSIIRRILPPLPDTGPLSEWLSQTIAVLESEHQNYCQQEEDLTGCGSATFGELLTRLISLEPTLAMTY</sequence>
<protein>
    <submittedName>
        <fullName evidence="1">Uncharacterized protein</fullName>
    </submittedName>
</protein>
<accession>A0A3B1CMS6</accession>
<evidence type="ECO:0000313" key="1">
    <source>
        <dbReference type="EMBL" id="VAX31836.1"/>
    </source>
</evidence>
<dbReference type="EMBL" id="UOGF01000079">
    <property type="protein sequence ID" value="VAX31836.1"/>
    <property type="molecule type" value="Genomic_DNA"/>
</dbReference>
<gene>
    <name evidence="1" type="ORF">MNBD_NITROSPIRAE01-1354</name>
</gene>
<proteinExistence type="predicted"/>
<name>A0A3B1CMS6_9ZZZZ</name>
<organism evidence="1">
    <name type="scientific">hydrothermal vent metagenome</name>
    <dbReference type="NCBI Taxonomy" id="652676"/>
    <lineage>
        <taxon>unclassified sequences</taxon>
        <taxon>metagenomes</taxon>
        <taxon>ecological metagenomes</taxon>
    </lineage>
</organism>
<reference evidence="1" key="1">
    <citation type="submission" date="2018-06" db="EMBL/GenBank/DDBJ databases">
        <authorList>
            <person name="Zhirakovskaya E."/>
        </authorList>
    </citation>
    <scope>NUCLEOTIDE SEQUENCE</scope>
</reference>
<dbReference type="AlphaFoldDB" id="A0A3B1CMS6"/>